<evidence type="ECO:0000256" key="1">
    <source>
        <dbReference type="SAM" id="MobiDB-lite"/>
    </source>
</evidence>
<accession>A0A0B3B478</accession>
<name>A0A0B3B478_ECOLX</name>
<sequence>MARDKGRNNNDQKEPQANKRVHSSYEQSEDKTCYRVYGSWMAENVQDQVSILNQKLSEFAPSMPQAVRLEVITNRLQNLHLHAHHFLIRRHQLITHLNPHLHRN</sequence>
<dbReference type="EMBL" id="LGZN01000066">
    <property type="protein sequence ID" value="KNF64626.1"/>
    <property type="molecule type" value="Genomic_DNA"/>
</dbReference>
<feature type="region of interest" description="Disordered" evidence="1">
    <location>
        <begin position="1"/>
        <end position="29"/>
    </location>
</feature>
<gene>
    <name evidence="2" type="ORF">WR15_21735</name>
</gene>
<proteinExistence type="predicted"/>
<feature type="compositionally biased region" description="Basic and acidic residues" evidence="1">
    <location>
        <begin position="1"/>
        <end position="17"/>
    </location>
</feature>
<comment type="caution">
    <text evidence="2">The sequence shown here is derived from an EMBL/GenBank/DDBJ whole genome shotgun (WGS) entry which is preliminary data.</text>
</comment>
<protein>
    <submittedName>
        <fullName evidence="2">Lambdoid prophage defective integrase</fullName>
    </submittedName>
</protein>
<evidence type="ECO:0000313" key="2">
    <source>
        <dbReference type="EMBL" id="KNF64626.1"/>
    </source>
</evidence>
<reference evidence="2 3" key="1">
    <citation type="submission" date="2015-07" db="EMBL/GenBank/DDBJ databases">
        <title>Genome sequences of 64 non-O157:H7 Shiga toxin-producing Escherichia coli strains.</title>
        <authorList>
            <person name="Gonzalez-Escalona N."/>
            <person name="Toro M."/>
            <person name="Timme R."/>
            <person name="Payne J."/>
        </authorList>
    </citation>
    <scope>NUCLEOTIDE SEQUENCE [LARGE SCALE GENOMIC DNA]</scope>
    <source>
        <strain evidence="2 3">CFSAN026843</strain>
    </source>
</reference>
<organism evidence="2 3">
    <name type="scientific">Escherichia coli</name>
    <dbReference type="NCBI Taxonomy" id="562"/>
    <lineage>
        <taxon>Bacteria</taxon>
        <taxon>Pseudomonadati</taxon>
        <taxon>Pseudomonadota</taxon>
        <taxon>Gammaproteobacteria</taxon>
        <taxon>Enterobacterales</taxon>
        <taxon>Enterobacteriaceae</taxon>
        <taxon>Escherichia</taxon>
    </lineage>
</organism>
<evidence type="ECO:0000313" key="3">
    <source>
        <dbReference type="Proteomes" id="UP000037564"/>
    </source>
</evidence>
<dbReference type="Proteomes" id="UP000037564">
    <property type="component" value="Unassembled WGS sequence"/>
</dbReference>
<dbReference type="AlphaFoldDB" id="A0A0B3B478"/>